<dbReference type="EMBL" id="FWEW01001418">
    <property type="protein sequence ID" value="SLM37122.1"/>
    <property type="molecule type" value="Genomic_DNA"/>
</dbReference>
<dbReference type="GO" id="GO:0005634">
    <property type="term" value="C:nucleus"/>
    <property type="evidence" value="ECO:0007669"/>
    <property type="project" value="UniProtKB-SubCell"/>
</dbReference>
<dbReference type="Pfam" id="PF25416">
    <property type="entry name" value="GRHL1_C"/>
    <property type="match status" value="1"/>
</dbReference>
<evidence type="ECO:0000256" key="4">
    <source>
        <dbReference type="ARBA" id="ARBA00023163"/>
    </source>
</evidence>
<name>A0A1W5D2D6_9LECA</name>
<gene>
    <name evidence="8" type="ORF">FRX48_07334</name>
</gene>
<dbReference type="Proteomes" id="UP000324767">
    <property type="component" value="Unassembled WGS sequence"/>
</dbReference>
<reference evidence="8 11" key="3">
    <citation type="submission" date="2019-09" db="EMBL/GenBank/DDBJ databases">
        <title>The hologenome of the rock-dwelling lichen Lasallia pustulata.</title>
        <authorList>
            <person name="Greshake Tzovaras B."/>
            <person name="Segers F."/>
            <person name="Bicker A."/>
            <person name="Dal Grande F."/>
            <person name="Otte J."/>
            <person name="Hankeln T."/>
            <person name="Schmitt I."/>
            <person name="Ebersberger I."/>
        </authorList>
    </citation>
    <scope>NUCLEOTIDE SEQUENCE [LARGE SCALE GENOMIC DNA]</scope>
    <source>
        <strain evidence="8">A1-1</strain>
    </source>
</reference>
<accession>A0A1W5D2D6</accession>
<keyword evidence="5" id="KW-0539">Nucleus</keyword>
<dbReference type="PANTHER" id="PTHR11037">
    <property type="entry name" value="TRANSCRIPTION FACTOR CP2"/>
    <property type="match status" value="1"/>
</dbReference>
<feature type="compositionally biased region" description="Polar residues" evidence="6">
    <location>
        <begin position="574"/>
        <end position="584"/>
    </location>
</feature>
<feature type="region of interest" description="Disordered" evidence="6">
    <location>
        <begin position="1"/>
        <end position="77"/>
    </location>
</feature>
<dbReference type="InterPro" id="IPR040167">
    <property type="entry name" value="TF_CP2-like"/>
</dbReference>
<reference evidence="9" key="2">
    <citation type="submission" date="2017-03" db="EMBL/GenBank/DDBJ databases">
        <authorList>
            <person name="Afonso C.L."/>
            <person name="Miller P.J."/>
            <person name="Scott M.A."/>
            <person name="Spackman E."/>
            <person name="Goraichik I."/>
            <person name="Dimitrov K.M."/>
            <person name="Suarez D.L."/>
            <person name="Swayne D.E."/>
        </authorList>
    </citation>
    <scope>NUCLEOTIDE SEQUENCE [LARGE SCALE GENOMIC DNA]</scope>
</reference>
<dbReference type="GO" id="GO:0001228">
    <property type="term" value="F:DNA-binding transcription activator activity, RNA polymerase II-specific"/>
    <property type="evidence" value="ECO:0007669"/>
    <property type="project" value="TreeGrafter"/>
</dbReference>
<keyword evidence="10" id="KW-1185">Reference proteome</keyword>
<feature type="domain" description="Grh/CP2 DB" evidence="7">
    <location>
        <begin position="237"/>
        <end position="504"/>
    </location>
</feature>
<feature type="compositionally biased region" description="Low complexity" evidence="6">
    <location>
        <begin position="31"/>
        <end position="45"/>
    </location>
</feature>
<keyword evidence="4" id="KW-0804">Transcription</keyword>
<feature type="compositionally biased region" description="Basic and acidic residues" evidence="6">
    <location>
        <begin position="599"/>
        <end position="608"/>
    </location>
</feature>
<dbReference type="GO" id="GO:0000978">
    <property type="term" value="F:RNA polymerase II cis-regulatory region sequence-specific DNA binding"/>
    <property type="evidence" value="ECO:0007669"/>
    <property type="project" value="TreeGrafter"/>
</dbReference>
<comment type="subcellular location">
    <subcellularLocation>
        <location evidence="1">Nucleus</location>
    </subcellularLocation>
</comment>
<dbReference type="InterPro" id="IPR057520">
    <property type="entry name" value="GRHL1/CP2_C"/>
</dbReference>
<dbReference type="PROSITE" id="PS51968">
    <property type="entry name" value="GRH_CP2_DB"/>
    <property type="match status" value="1"/>
</dbReference>
<feature type="region of interest" description="Disordered" evidence="6">
    <location>
        <begin position="460"/>
        <end position="507"/>
    </location>
</feature>
<dbReference type="PANTHER" id="PTHR11037:SF20">
    <property type="entry name" value="PROTEIN GRAINYHEAD"/>
    <property type="match status" value="1"/>
</dbReference>
<evidence type="ECO:0000313" key="11">
    <source>
        <dbReference type="Proteomes" id="UP000324767"/>
    </source>
</evidence>
<evidence type="ECO:0000256" key="5">
    <source>
        <dbReference type="ARBA" id="ARBA00023242"/>
    </source>
</evidence>
<sequence>MFRNRRKSQKPADELYASFKQHFPEVGPGTASSSAAPSESTNSLSDALTDAAMNQRQFDETDDVKDLDPTPRGSNEPWRFTPSLLDPGSFNFAAFANQPSGYYTPTPGGTNTLYHSQAGDLHAPGMGIHLGTPLSLPAADGSMHAVPSIDMHAFHPHLLQAHTFQHSNPFAAPQETFAPASFIHQDSGYDAMDASADGSPDNEVIMESDLQKESRVMEFSSRQFDGSMPAPPIPSTEKFRFHVTLNATTAMIRHADEIPVTYLNKGQAYSISIVDTMPLVPSPGPVKYRTFIRISFEDEQQRLRPSTCWQLWKEGRGLAEAHQRGGKLQAVEYVDPNQGGDEETRRAGVELESASFDGFSVTWTPNATARADCSVAVRFNFLSTDFSHSKGVKGIPVRLCAKTEIISSGTPDTPPVAGPEVCFCKVKLFRDHGAERKLSNDVAHVKKTIEKLKQQITQAESGLNDFGKRKRSGSMATKGRSSRPGKVQKHKRTWSMSSQGSTGGRPMAEEDLHLKLATMSEMFNSCRPVSILYLRGYEQDDPDLFPVSLPGEPQDLTKDQAINRQTSWDRRPSGETTPTNSCLVSPSPSSRSLQSQPPPHDRSDFKKPKPVDLAQIVPSDWINFSHVSDANFPLSNPQGLPAAAASQPVKVEKGQADSSLPEWIEALGVDSAYRPPPERPVKPVACFYVLIKVVGQTAEDDYYRAVYLMQRTVKDLISSIASKCQVDPTRVVRTFRVNAKGLKIIVDDEVVRELPEGQDMTVEFFESGSDRPVKQEKDTAKLDVSADHDTTAKDAGASTALEMKLLF</sequence>
<feature type="compositionally biased region" description="Low complexity" evidence="6">
    <location>
        <begin position="585"/>
        <end position="595"/>
    </location>
</feature>
<organism evidence="9 10">
    <name type="scientific">Lasallia pustulata</name>
    <dbReference type="NCBI Taxonomy" id="136370"/>
    <lineage>
        <taxon>Eukaryota</taxon>
        <taxon>Fungi</taxon>
        <taxon>Dikarya</taxon>
        <taxon>Ascomycota</taxon>
        <taxon>Pezizomycotina</taxon>
        <taxon>Lecanoromycetes</taxon>
        <taxon>OSLEUM clade</taxon>
        <taxon>Umbilicariomycetidae</taxon>
        <taxon>Umbilicariales</taxon>
        <taxon>Umbilicariaceae</taxon>
        <taxon>Lasallia</taxon>
    </lineage>
</organism>
<proteinExistence type="predicted"/>
<dbReference type="InterPro" id="IPR007604">
    <property type="entry name" value="CP2"/>
</dbReference>
<evidence type="ECO:0000313" key="8">
    <source>
        <dbReference type="EMBL" id="KAA6408990.1"/>
    </source>
</evidence>
<dbReference type="Proteomes" id="UP000192927">
    <property type="component" value="Unassembled WGS sequence"/>
</dbReference>
<evidence type="ECO:0000313" key="9">
    <source>
        <dbReference type="EMBL" id="SLM37122.1"/>
    </source>
</evidence>
<keyword evidence="2" id="KW-0805">Transcription regulation</keyword>
<dbReference type="AlphaFoldDB" id="A0A1W5D2D6"/>
<protein>
    <submittedName>
        <fullName evidence="9">CP2 transcription factor</fullName>
    </submittedName>
</protein>
<evidence type="ECO:0000256" key="2">
    <source>
        <dbReference type="ARBA" id="ARBA00023015"/>
    </source>
</evidence>
<evidence type="ECO:0000256" key="6">
    <source>
        <dbReference type="SAM" id="MobiDB-lite"/>
    </source>
</evidence>
<reference evidence="10" key="1">
    <citation type="submission" date="2017-03" db="EMBL/GenBank/DDBJ databases">
        <authorList>
            <person name="Sharma R."/>
            <person name="Thines M."/>
        </authorList>
    </citation>
    <scope>NUCLEOTIDE SEQUENCE [LARGE SCALE GENOMIC DNA]</scope>
</reference>
<feature type="compositionally biased region" description="Basic residues" evidence="6">
    <location>
        <begin position="480"/>
        <end position="493"/>
    </location>
</feature>
<evidence type="ECO:0000259" key="7">
    <source>
        <dbReference type="PROSITE" id="PS51968"/>
    </source>
</evidence>
<evidence type="ECO:0000256" key="1">
    <source>
        <dbReference type="ARBA" id="ARBA00004123"/>
    </source>
</evidence>
<dbReference type="EMBL" id="VXIT01000012">
    <property type="protein sequence ID" value="KAA6408990.1"/>
    <property type="molecule type" value="Genomic_DNA"/>
</dbReference>
<evidence type="ECO:0000313" key="10">
    <source>
        <dbReference type="Proteomes" id="UP000192927"/>
    </source>
</evidence>
<feature type="region of interest" description="Disordered" evidence="6">
    <location>
        <begin position="544"/>
        <end position="608"/>
    </location>
</feature>
<keyword evidence="3" id="KW-0238">DNA-binding</keyword>
<dbReference type="OrthoDB" id="7680836at2759"/>
<dbReference type="Pfam" id="PF04516">
    <property type="entry name" value="CP2"/>
    <property type="match status" value="1"/>
</dbReference>
<evidence type="ECO:0000256" key="3">
    <source>
        <dbReference type="ARBA" id="ARBA00023125"/>
    </source>
</evidence>